<evidence type="ECO:0000256" key="3">
    <source>
        <dbReference type="SAM" id="Phobius"/>
    </source>
</evidence>
<keyword evidence="6" id="KW-1185">Reference proteome</keyword>
<evidence type="ECO:0000313" key="5">
    <source>
        <dbReference type="EMBL" id="UNM96078.1"/>
    </source>
</evidence>
<accession>A0ABY3X446</accession>
<reference evidence="4 6" key="1">
    <citation type="submission" date="2022-03" db="EMBL/GenBank/DDBJ databases">
        <title>Ignatzschineria rhizosphaerae HR5S32.</title>
        <authorList>
            <person name="Sun J.Q."/>
            <person name="Feng J.Y."/>
        </authorList>
    </citation>
    <scope>NUCLEOTIDE SEQUENCE [LARGE SCALE GENOMIC DNA]</scope>
    <source>
        <strain evidence="4 6">HR5S32</strain>
    </source>
</reference>
<protein>
    <submittedName>
        <fullName evidence="4">DUF2681 domain-containing protein</fullName>
    </submittedName>
</protein>
<keyword evidence="3" id="KW-1133">Transmembrane helix</keyword>
<feature type="transmembrane region" description="Helical" evidence="3">
    <location>
        <begin position="6"/>
        <end position="23"/>
    </location>
</feature>
<feature type="coiled-coil region" evidence="1">
    <location>
        <begin position="23"/>
        <end position="50"/>
    </location>
</feature>
<gene>
    <name evidence="4" type="ORF">MMG00_09765</name>
    <name evidence="5" type="ORF">MMG00_12890</name>
</gene>
<evidence type="ECO:0000256" key="2">
    <source>
        <dbReference type="SAM" id="MobiDB-lite"/>
    </source>
</evidence>
<dbReference type="Pfam" id="PF10883">
    <property type="entry name" value="DUF2681"/>
    <property type="match status" value="1"/>
</dbReference>
<keyword evidence="1" id="KW-0175">Coiled coil</keyword>
<organism evidence="4 6">
    <name type="scientific">Ignatzschineria rhizosphaerae</name>
    <dbReference type="NCBI Taxonomy" id="2923279"/>
    <lineage>
        <taxon>Bacteria</taxon>
        <taxon>Pseudomonadati</taxon>
        <taxon>Pseudomonadota</taxon>
        <taxon>Gammaproteobacteria</taxon>
        <taxon>Cardiobacteriales</taxon>
        <taxon>Ignatzschineriaceae</taxon>
        <taxon>Ignatzschineria</taxon>
    </lineage>
</organism>
<keyword evidence="3" id="KW-0472">Membrane</keyword>
<dbReference type="RefSeq" id="WP_242147816.1">
    <property type="nucleotide sequence ID" value="NZ_CP093379.1"/>
</dbReference>
<evidence type="ECO:0000313" key="4">
    <source>
        <dbReference type="EMBL" id="UNM95506.1"/>
    </source>
</evidence>
<dbReference type="Proteomes" id="UP000829542">
    <property type="component" value="Chromosome"/>
</dbReference>
<sequence>MKNIKQLLGFVLSALSFVFYLLLQREQSKRESVEKELEASKMQNSAAKETLKAIEVKKDVENRNKRDPRDTDERLHDKGYLRDKP</sequence>
<keyword evidence="3" id="KW-0812">Transmembrane</keyword>
<proteinExistence type="predicted"/>
<evidence type="ECO:0000313" key="6">
    <source>
        <dbReference type="Proteomes" id="UP000829542"/>
    </source>
</evidence>
<name>A0ABY3X446_9GAMM</name>
<dbReference type="EMBL" id="CP093379">
    <property type="protein sequence ID" value="UNM95506.1"/>
    <property type="molecule type" value="Genomic_DNA"/>
</dbReference>
<dbReference type="InterPro" id="IPR020274">
    <property type="entry name" value="Uncharacterised_HI1496"/>
</dbReference>
<feature type="region of interest" description="Disordered" evidence="2">
    <location>
        <begin position="53"/>
        <end position="85"/>
    </location>
</feature>
<dbReference type="EMBL" id="CP093379">
    <property type="protein sequence ID" value="UNM96078.1"/>
    <property type="molecule type" value="Genomic_DNA"/>
</dbReference>
<evidence type="ECO:0000256" key="1">
    <source>
        <dbReference type="SAM" id="Coils"/>
    </source>
</evidence>